<feature type="transmembrane region" description="Helical" evidence="3">
    <location>
        <begin position="38"/>
        <end position="57"/>
    </location>
</feature>
<keyword evidence="3" id="KW-1133">Transmembrane helix</keyword>
<keyword evidence="3" id="KW-0472">Membrane</keyword>
<comment type="similarity">
    <text evidence="1">Belongs to the TMEM121 family.</text>
</comment>
<dbReference type="EMBL" id="JARQWQ010000022">
    <property type="protein sequence ID" value="KAK2564513.1"/>
    <property type="molecule type" value="Genomic_DNA"/>
</dbReference>
<feature type="transmembrane region" description="Helical" evidence="3">
    <location>
        <begin position="210"/>
        <end position="231"/>
    </location>
</feature>
<dbReference type="InterPro" id="IPR026624">
    <property type="entry name" value="CECR6"/>
</dbReference>
<feature type="transmembrane region" description="Helical" evidence="3">
    <location>
        <begin position="69"/>
        <end position="91"/>
    </location>
</feature>
<gene>
    <name evidence="4" type="ORF">P5673_011957</name>
</gene>
<accession>A0AAD9V7W1</accession>
<dbReference type="PANTHER" id="PTHR47399">
    <property type="entry name" value="TRANSMEMBRANE PROTEIN 121B"/>
    <property type="match status" value="1"/>
</dbReference>
<feature type="region of interest" description="Disordered" evidence="2">
    <location>
        <begin position="263"/>
        <end position="290"/>
    </location>
</feature>
<evidence type="ECO:0000256" key="3">
    <source>
        <dbReference type="SAM" id="Phobius"/>
    </source>
</evidence>
<dbReference type="InterPro" id="IPR032776">
    <property type="entry name" value="CECR6/TMEM121"/>
</dbReference>
<dbReference type="AlphaFoldDB" id="A0AAD9V7W1"/>
<evidence type="ECO:0000256" key="1">
    <source>
        <dbReference type="ARBA" id="ARBA00007711"/>
    </source>
</evidence>
<keyword evidence="5" id="KW-1185">Reference proteome</keyword>
<sequence>MNWTKLFIRFGRLTLLLLMILQCWLLASFPAKYLNNSAWYAFFVFILPALGITWWWITSSEDKIRRLFYVWFSYSWFGLVPMVGIVFPLTAGKLDSNQPFDSNILKLSLGITPLLLLLLLNSGADPQFRKALTELSFVMTVDIFDGNDLLHTVIDITNENVAGRFSIPKGFVSALLSFACVSFIFSPIQMIGKLFLLYQDEKMCFRCVNGGLQVFLNAAILGLRLGLFLGYKWNTSLFIFKNIIVIVVRTMICMPAVRDEQARRRNSQAQQPFTRPPPTAPPASQVADNK</sequence>
<name>A0AAD9V7W1_ACRCE</name>
<dbReference type="PANTHER" id="PTHR47399:SF1">
    <property type="entry name" value="TRANSMEMBRANE PROTEIN 121B"/>
    <property type="match status" value="1"/>
</dbReference>
<reference evidence="4" key="2">
    <citation type="journal article" date="2023" name="Science">
        <title>Genomic signatures of disease resistance in endangered staghorn corals.</title>
        <authorList>
            <person name="Vollmer S.V."/>
            <person name="Selwyn J.D."/>
            <person name="Despard B.A."/>
            <person name="Roesel C.L."/>
        </authorList>
    </citation>
    <scope>NUCLEOTIDE SEQUENCE</scope>
    <source>
        <strain evidence="4">K2</strain>
    </source>
</reference>
<protein>
    <submittedName>
        <fullName evidence="4">Uncharacterized protein</fullName>
    </submittedName>
</protein>
<evidence type="ECO:0000256" key="2">
    <source>
        <dbReference type="SAM" id="MobiDB-lite"/>
    </source>
</evidence>
<evidence type="ECO:0000313" key="5">
    <source>
        <dbReference type="Proteomes" id="UP001249851"/>
    </source>
</evidence>
<dbReference type="Pfam" id="PF14997">
    <property type="entry name" value="CECR6_TMEM121"/>
    <property type="match status" value="1"/>
</dbReference>
<proteinExistence type="inferred from homology"/>
<evidence type="ECO:0000313" key="4">
    <source>
        <dbReference type="EMBL" id="KAK2564513.1"/>
    </source>
</evidence>
<dbReference type="Proteomes" id="UP001249851">
    <property type="component" value="Unassembled WGS sequence"/>
</dbReference>
<feature type="transmembrane region" description="Helical" evidence="3">
    <location>
        <begin position="103"/>
        <end position="120"/>
    </location>
</feature>
<comment type="caution">
    <text evidence="4">The sequence shown here is derived from an EMBL/GenBank/DDBJ whole genome shotgun (WGS) entry which is preliminary data.</text>
</comment>
<feature type="transmembrane region" description="Helical" evidence="3">
    <location>
        <begin position="174"/>
        <end position="198"/>
    </location>
</feature>
<reference evidence="4" key="1">
    <citation type="journal article" date="2023" name="G3 (Bethesda)">
        <title>Whole genome assembly and annotation of the endangered Caribbean coral Acropora cervicornis.</title>
        <authorList>
            <person name="Selwyn J.D."/>
            <person name="Vollmer S.V."/>
        </authorList>
    </citation>
    <scope>NUCLEOTIDE SEQUENCE</scope>
    <source>
        <strain evidence="4">K2</strain>
    </source>
</reference>
<organism evidence="4 5">
    <name type="scientific">Acropora cervicornis</name>
    <name type="common">Staghorn coral</name>
    <dbReference type="NCBI Taxonomy" id="6130"/>
    <lineage>
        <taxon>Eukaryota</taxon>
        <taxon>Metazoa</taxon>
        <taxon>Cnidaria</taxon>
        <taxon>Anthozoa</taxon>
        <taxon>Hexacorallia</taxon>
        <taxon>Scleractinia</taxon>
        <taxon>Astrocoeniina</taxon>
        <taxon>Acroporidae</taxon>
        <taxon>Acropora</taxon>
    </lineage>
</organism>
<keyword evidence="3" id="KW-0812">Transmembrane</keyword>